<dbReference type="Proteomes" id="UP000292052">
    <property type="component" value="Unassembled WGS sequence"/>
</dbReference>
<comment type="caution">
    <text evidence="3">The sequence shown here is derived from an EMBL/GenBank/DDBJ whole genome shotgun (WGS) entry which is preliminary data.</text>
</comment>
<proteinExistence type="predicted"/>
<dbReference type="AlphaFoldDB" id="A0A482UZL7"/>
<evidence type="ECO:0000256" key="2">
    <source>
        <dbReference type="ARBA" id="ARBA00022737"/>
    </source>
</evidence>
<dbReference type="InterPro" id="IPR032675">
    <property type="entry name" value="LRR_dom_sf"/>
</dbReference>
<dbReference type="OrthoDB" id="27267at2759"/>
<organism evidence="3 4">
    <name type="scientific">Asbolus verrucosus</name>
    <name type="common">Desert ironclad beetle</name>
    <dbReference type="NCBI Taxonomy" id="1661398"/>
    <lineage>
        <taxon>Eukaryota</taxon>
        <taxon>Metazoa</taxon>
        <taxon>Ecdysozoa</taxon>
        <taxon>Arthropoda</taxon>
        <taxon>Hexapoda</taxon>
        <taxon>Insecta</taxon>
        <taxon>Pterygota</taxon>
        <taxon>Neoptera</taxon>
        <taxon>Endopterygota</taxon>
        <taxon>Coleoptera</taxon>
        <taxon>Polyphaga</taxon>
        <taxon>Cucujiformia</taxon>
        <taxon>Tenebrionidae</taxon>
        <taxon>Pimeliinae</taxon>
        <taxon>Asbolus</taxon>
    </lineage>
</organism>
<dbReference type="PROSITE" id="PS51450">
    <property type="entry name" value="LRR"/>
    <property type="match status" value="1"/>
</dbReference>
<dbReference type="SUPFAM" id="SSF52058">
    <property type="entry name" value="L domain-like"/>
    <property type="match status" value="2"/>
</dbReference>
<dbReference type="InterPro" id="IPR003591">
    <property type="entry name" value="Leu-rich_rpt_typical-subtyp"/>
</dbReference>
<name>A0A482UZL7_ASBVE</name>
<dbReference type="Gene3D" id="3.80.10.10">
    <property type="entry name" value="Ribonuclease Inhibitor"/>
    <property type="match status" value="3"/>
</dbReference>
<dbReference type="InterPro" id="IPR001611">
    <property type="entry name" value="Leu-rich_rpt"/>
</dbReference>
<reference evidence="3 4" key="1">
    <citation type="submission" date="2017-03" db="EMBL/GenBank/DDBJ databases">
        <title>Genome of the blue death feigning beetle - Asbolus verrucosus.</title>
        <authorList>
            <person name="Rider S.D."/>
        </authorList>
    </citation>
    <scope>NUCLEOTIDE SEQUENCE [LARGE SCALE GENOMIC DNA]</scope>
    <source>
        <strain evidence="3">Butters</strain>
        <tissue evidence="3">Head and leg muscle</tissue>
    </source>
</reference>
<gene>
    <name evidence="3" type="ORF">BDFB_006546</name>
</gene>
<accession>A0A482UZL7</accession>
<dbReference type="Pfam" id="PF13855">
    <property type="entry name" value="LRR_8"/>
    <property type="match status" value="2"/>
</dbReference>
<evidence type="ECO:0000313" key="3">
    <source>
        <dbReference type="EMBL" id="RZB38670.1"/>
    </source>
</evidence>
<evidence type="ECO:0000313" key="4">
    <source>
        <dbReference type="Proteomes" id="UP000292052"/>
    </source>
</evidence>
<dbReference type="InterPro" id="IPR050333">
    <property type="entry name" value="SLRP"/>
</dbReference>
<protein>
    <submittedName>
        <fullName evidence="3">LRR 8 domain containing protein</fullName>
    </submittedName>
</protein>
<keyword evidence="4" id="KW-1185">Reference proteome</keyword>
<dbReference type="STRING" id="1661398.A0A482UZL7"/>
<keyword evidence="2" id="KW-0677">Repeat</keyword>
<evidence type="ECO:0000256" key="1">
    <source>
        <dbReference type="ARBA" id="ARBA00022614"/>
    </source>
</evidence>
<sequence>MEFSCKVICNDWSLVSRLKFLNSCLYEAKMLVRSCFKFFAVFLTIPQFCNLVVNCATYENVTLTLTTRWTIYFVDYEAPIKLVPIRSDNNLVDYVNNQPFEIVQIQNQIVPELAENSVANLPNINEIQITRSGVRNVLPGAFRNLPSLKYLDLSDNLLEEIKDGVFTDLPELDLIHLENNRISRLGDKVFNSLPRMNHLFISNNSISTWRSHWFSETRVESIAMGYNLLEELPANAFEYYVHLHKGDDLVRLWYLELNDNKLKKIHPDAFQGLTEVGYLNLHNNSLQELPSGIFRTVKNLNNFVLSDNKIIKIDVAQVFKNTTLTYVELNNNQLSCVSVDIFNFVVNCATYKNVTLMLTSRWTIYSVSDSALIKFVAIRSDNTIANYVNNQPMDVVKKSISLESNKISKLDDRLLNSLSKMSQLFLNHNRISARKSLWFSETLVEAIHIGHNLLQELPCKLKLNDNNPKTVHLDAFEGLTEIGYLKLRNNSVKVDNKIVKTDVTEMFKNTMLTHLGLKNNRLLCLPADANITMIQNLNYWKKW</sequence>
<dbReference type="SMART" id="SM00369">
    <property type="entry name" value="LRR_TYP"/>
    <property type="match status" value="9"/>
</dbReference>
<dbReference type="PANTHER" id="PTHR45712">
    <property type="entry name" value="AGAP008170-PA"/>
    <property type="match status" value="1"/>
</dbReference>
<dbReference type="PANTHER" id="PTHR45712:SF22">
    <property type="entry name" value="INSULIN-LIKE GROWTH FACTOR-BINDING PROTEIN COMPLEX ACID LABILE SUBUNIT"/>
    <property type="match status" value="1"/>
</dbReference>
<dbReference type="EMBL" id="QDEB01134989">
    <property type="protein sequence ID" value="RZB38670.1"/>
    <property type="molecule type" value="Genomic_DNA"/>
</dbReference>
<keyword evidence="1" id="KW-0433">Leucine-rich repeat</keyword>